<evidence type="ECO:0000313" key="3">
    <source>
        <dbReference type="Proteomes" id="UP000006727"/>
    </source>
</evidence>
<reference evidence="1 3" key="1">
    <citation type="journal article" date="2008" name="Science">
        <title>The Physcomitrella genome reveals evolutionary insights into the conquest of land by plants.</title>
        <authorList>
            <person name="Rensing S."/>
            <person name="Lang D."/>
            <person name="Zimmer A."/>
            <person name="Terry A."/>
            <person name="Salamov A."/>
            <person name="Shapiro H."/>
            <person name="Nishiyama T."/>
            <person name="Perroud P.-F."/>
            <person name="Lindquist E."/>
            <person name="Kamisugi Y."/>
            <person name="Tanahashi T."/>
            <person name="Sakakibara K."/>
            <person name="Fujita T."/>
            <person name="Oishi K."/>
            <person name="Shin-I T."/>
            <person name="Kuroki Y."/>
            <person name="Toyoda A."/>
            <person name="Suzuki Y."/>
            <person name="Hashimoto A."/>
            <person name="Yamaguchi K."/>
            <person name="Sugano A."/>
            <person name="Kohara Y."/>
            <person name="Fujiyama A."/>
            <person name="Anterola A."/>
            <person name="Aoki S."/>
            <person name="Ashton N."/>
            <person name="Barbazuk W.B."/>
            <person name="Barker E."/>
            <person name="Bennetzen J."/>
            <person name="Bezanilla M."/>
            <person name="Blankenship R."/>
            <person name="Cho S.H."/>
            <person name="Dutcher S."/>
            <person name="Estelle M."/>
            <person name="Fawcett J.A."/>
            <person name="Gundlach H."/>
            <person name="Hanada K."/>
            <person name="Heyl A."/>
            <person name="Hicks K.A."/>
            <person name="Hugh J."/>
            <person name="Lohr M."/>
            <person name="Mayer K."/>
            <person name="Melkozernov A."/>
            <person name="Murata T."/>
            <person name="Nelson D."/>
            <person name="Pils B."/>
            <person name="Prigge M."/>
            <person name="Reiss B."/>
            <person name="Renner T."/>
            <person name="Rombauts S."/>
            <person name="Rushton P."/>
            <person name="Sanderfoot A."/>
            <person name="Schween G."/>
            <person name="Shiu S.-H."/>
            <person name="Stueber K."/>
            <person name="Theodoulou F.L."/>
            <person name="Tu H."/>
            <person name="Van de Peer Y."/>
            <person name="Verrier P.J."/>
            <person name="Waters E."/>
            <person name="Wood A."/>
            <person name="Yang L."/>
            <person name="Cove D."/>
            <person name="Cuming A."/>
            <person name="Hasebe M."/>
            <person name="Lucas S."/>
            <person name="Mishler D.B."/>
            <person name="Reski R."/>
            <person name="Grigoriev I."/>
            <person name="Quatrano R.S."/>
            <person name="Boore J.L."/>
        </authorList>
    </citation>
    <scope>NUCLEOTIDE SEQUENCE [LARGE SCALE GENOMIC DNA]</scope>
    <source>
        <strain evidence="2 3">cv. Gransden 2004</strain>
    </source>
</reference>
<keyword evidence="3" id="KW-1185">Reference proteome</keyword>
<organism evidence="1">
    <name type="scientific">Physcomitrium patens</name>
    <name type="common">Spreading-leaved earth moss</name>
    <name type="synonym">Physcomitrella patens</name>
    <dbReference type="NCBI Taxonomy" id="3218"/>
    <lineage>
        <taxon>Eukaryota</taxon>
        <taxon>Viridiplantae</taxon>
        <taxon>Streptophyta</taxon>
        <taxon>Embryophyta</taxon>
        <taxon>Bryophyta</taxon>
        <taxon>Bryophytina</taxon>
        <taxon>Bryopsida</taxon>
        <taxon>Funariidae</taxon>
        <taxon>Funariales</taxon>
        <taxon>Funariaceae</taxon>
        <taxon>Physcomitrium</taxon>
    </lineage>
</organism>
<reference evidence="2" key="3">
    <citation type="submission" date="2020-12" db="UniProtKB">
        <authorList>
            <consortium name="EnsemblPlants"/>
        </authorList>
    </citation>
    <scope>IDENTIFICATION</scope>
</reference>
<dbReference type="EnsemblPlants" id="Pp3c20_19779V3.1">
    <property type="protein sequence ID" value="PAC:32948001.CDS.1"/>
    <property type="gene ID" value="Pp3c20_19779"/>
</dbReference>
<gene>
    <name evidence="1" type="ORF">PHYPA_025349</name>
</gene>
<dbReference type="Proteomes" id="UP000006727">
    <property type="component" value="Chromosome 20"/>
</dbReference>
<dbReference type="EMBL" id="ABEU02000020">
    <property type="protein sequence ID" value="PNR33405.1"/>
    <property type="molecule type" value="Genomic_DNA"/>
</dbReference>
<dbReference type="Gramene" id="Pp3c20_19779V3.1">
    <property type="protein sequence ID" value="PAC:32948001.CDS.1"/>
    <property type="gene ID" value="Pp3c20_19779"/>
</dbReference>
<evidence type="ECO:0000313" key="1">
    <source>
        <dbReference type="EMBL" id="PNR33405.1"/>
    </source>
</evidence>
<proteinExistence type="predicted"/>
<sequence>MCVSLYLYCVRVRICIVCKGLLNQGECTSVCNLGHQKSANFSFPIPRSRAPSDLVRRNSYKYLLLFPSVAQIVSPCYSLRLSECDIL</sequence>
<evidence type="ECO:0000313" key="2">
    <source>
        <dbReference type="EnsemblPlants" id="PAC:32948001.CDS.1"/>
    </source>
</evidence>
<name>A0A2K1IVU8_PHYPA</name>
<protein>
    <submittedName>
        <fullName evidence="1 2">Uncharacterized protein</fullName>
    </submittedName>
</protein>
<reference evidence="1 3" key="2">
    <citation type="journal article" date="2018" name="Plant J.">
        <title>The Physcomitrella patens chromosome-scale assembly reveals moss genome structure and evolution.</title>
        <authorList>
            <person name="Lang D."/>
            <person name="Ullrich K.K."/>
            <person name="Murat F."/>
            <person name="Fuchs J."/>
            <person name="Jenkins J."/>
            <person name="Haas F.B."/>
            <person name="Piednoel M."/>
            <person name="Gundlach H."/>
            <person name="Van Bel M."/>
            <person name="Meyberg R."/>
            <person name="Vives C."/>
            <person name="Morata J."/>
            <person name="Symeonidi A."/>
            <person name="Hiss M."/>
            <person name="Muchero W."/>
            <person name="Kamisugi Y."/>
            <person name="Saleh O."/>
            <person name="Blanc G."/>
            <person name="Decker E.L."/>
            <person name="van Gessel N."/>
            <person name="Grimwood J."/>
            <person name="Hayes R.D."/>
            <person name="Graham S.W."/>
            <person name="Gunter L.E."/>
            <person name="McDaniel S.F."/>
            <person name="Hoernstein S.N.W."/>
            <person name="Larsson A."/>
            <person name="Li F.W."/>
            <person name="Perroud P.F."/>
            <person name="Phillips J."/>
            <person name="Ranjan P."/>
            <person name="Rokshar D.S."/>
            <person name="Rothfels C.J."/>
            <person name="Schneider L."/>
            <person name="Shu S."/>
            <person name="Stevenson D.W."/>
            <person name="Thummler F."/>
            <person name="Tillich M."/>
            <person name="Villarreal Aguilar J.C."/>
            <person name="Widiez T."/>
            <person name="Wong G.K."/>
            <person name="Wymore A."/>
            <person name="Zhang Y."/>
            <person name="Zimmer A.D."/>
            <person name="Quatrano R.S."/>
            <person name="Mayer K.F.X."/>
            <person name="Goodstein D."/>
            <person name="Casacuberta J.M."/>
            <person name="Vandepoele K."/>
            <person name="Reski R."/>
            <person name="Cuming A.C."/>
            <person name="Tuskan G.A."/>
            <person name="Maumus F."/>
            <person name="Salse J."/>
            <person name="Schmutz J."/>
            <person name="Rensing S.A."/>
        </authorList>
    </citation>
    <scope>NUCLEOTIDE SEQUENCE [LARGE SCALE GENOMIC DNA]</scope>
    <source>
        <strain evidence="2 3">cv. Gransden 2004</strain>
    </source>
</reference>
<dbReference type="InParanoid" id="A0A2K1IVU8"/>
<dbReference type="AlphaFoldDB" id="A0A2K1IVU8"/>
<accession>A0A2K1IVU8</accession>